<dbReference type="EMBL" id="ABYK01000015">
    <property type="protein sequence ID" value="EDZ94744.1"/>
    <property type="molecule type" value="Genomic_DNA"/>
</dbReference>
<evidence type="ECO:0000313" key="3">
    <source>
        <dbReference type="Proteomes" id="UP000004061"/>
    </source>
</evidence>
<dbReference type="Proteomes" id="UP000004061">
    <property type="component" value="Unassembled WGS sequence"/>
</dbReference>
<dbReference type="Pfam" id="PF01455">
    <property type="entry name" value="HupF_HypC"/>
    <property type="match status" value="1"/>
</dbReference>
<proteinExistence type="inferred from homology"/>
<dbReference type="Gene3D" id="2.30.30.140">
    <property type="match status" value="1"/>
</dbReference>
<reference evidence="2 3" key="1">
    <citation type="journal article" date="2011" name="Appl. Environ. Microbiol.">
        <title>Contribution of a Sodium Ion Gradient to Energy Conservation during Fermentation in the Cyanobacterium Arthrospira (Spirulina) maxima CS-328.</title>
        <authorList>
            <person name="Carrieri D."/>
            <person name="Ananyev G."/>
            <person name="Lenz O."/>
            <person name="Bryant D.A."/>
            <person name="Dismukes G.C."/>
        </authorList>
    </citation>
    <scope>NUCLEOTIDE SEQUENCE [LARGE SCALE GENOMIC DNA]</scope>
    <source>
        <strain evidence="2 3">CS-328</strain>
    </source>
</reference>
<dbReference type="InterPro" id="IPR001109">
    <property type="entry name" value="Hydrogenase_HupF/HypC"/>
</dbReference>
<keyword evidence="3" id="KW-1185">Reference proteome</keyword>
<dbReference type="GO" id="GO:1902670">
    <property type="term" value="F:carbon dioxide binding"/>
    <property type="evidence" value="ECO:0007669"/>
    <property type="project" value="TreeGrafter"/>
</dbReference>
<accession>B5W0U8</accession>
<dbReference type="PANTHER" id="PTHR35177:SF2">
    <property type="entry name" value="HYDROGENASE MATURATION FACTOR HYBG"/>
    <property type="match status" value="1"/>
</dbReference>
<sequence length="88" mass="9486">MRIIVILGMKYMCLAVPGKLVSISGDDPLLKKGRVSFGGVIKEVSLAYVPEAQVGDYVLVHVGFALSRVEPEDALQTLADLQQMVKLG</sequence>
<dbReference type="FunFam" id="2.30.30.140:FF:000022">
    <property type="entry name" value="Hydrogenase assembly chaperone HybG"/>
    <property type="match status" value="1"/>
</dbReference>
<name>B5W0U8_LIMMA</name>
<dbReference type="PRINTS" id="PR00445">
    <property type="entry name" value="HUPFHYPC"/>
</dbReference>
<evidence type="ECO:0000313" key="2">
    <source>
        <dbReference type="EMBL" id="EDZ94744.1"/>
    </source>
</evidence>
<protein>
    <submittedName>
        <fullName evidence="2">Hydrogenase assembly chaperone hypC/hupF</fullName>
    </submittedName>
</protein>
<dbReference type="SUPFAM" id="SSF159127">
    <property type="entry name" value="HupF/HypC-like"/>
    <property type="match status" value="1"/>
</dbReference>
<comment type="caution">
    <text evidence="2">The sequence shown here is derived from an EMBL/GenBank/DDBJ whole genome shotgun (WGS) entry which is preliminary data.</text>
</comment>
<dbReference type="GO" id="GO:0051604">
    <property type="term" value="P:protein maturation"/>
    <property type="evidence" value="ECO:0007669"/>
    <property type="project" value="TreeGrafter"/>
</dbReference>
<dbReference type="AlphaFoldDB" id="B5W0U8"/>
<gene>
    <name evidence="2" type="ORF">AmaxDRAFT_2388</name>
</gene>
<dbReference type="PANTHER" id="PTHR35177">
    <property type="entry name" value="HYDROGENASE MATURATION FACTOR HYBG"/>
    <property type="match status" value="1"/>
</dbReference>
<organism evidence="2 3">
    <name type="scientific">Limnospira maxima CS-328</name>
    <dbReference type="NCBI Taxonomy" id="513049"/>
    <lineage>
        <taxon>Bacteria</taxon>
        <taxon>Bacillati</taxon>
        <taxon>Cyanobacteriota</taxon>
        <taxon>Cyanophyceae</taxon>
        <taxon>Oscillatoriophycideae</taxon>
        <taxon>Oscillatoriales</taxon>
        <taxon>Sirenicapillariaceae</taxon>
        <taxon>Limnospira</taxon>
    </lineage>
</organism>
<comment type="similarity">
    <text evidence="1">Belongs to the HupF/HypC family.</text>
</comment>
<dbReference type="GO" id="GO:0005506">
    <property type="term" value="F:iron ion binding"/>
    <property type="evidence" value="ECO:0007669"/>
    <property type="project" value="TreeGrafter"/>
</dbReference>
<evidence type="ECO:0000256" key="1">
    <source>
        <dbReference type="ARBA" id="ARBA00006018"/>
    </source>
</evidence>
<dbReference type="NCBIfam" id="TIGR00074">
    <property type="entry name" value="hypC_hupF"/>
    <property type="match status" value="1"/>
</dbReference>